<dbReference type="KEGG" id="vg:918198"/>
<reference evidence="1 2" key="3">
    <citation type="journal article" date="1996" name="Virology">
        <title>Analysis of 94 kb of the chlorella virus PBCV-1 330-kb genome: map positions 88 to 182.</title>
        <authorList>
            <person name="Lu Z."/>
            <person name="Li Y."/>
            <person name="Que Q."/>
            <person name="Kutish G.F."/>
            <person name="Rock D.L."/>
            <person name="Van Etten J.L."/>
        </authorList>
    </citation>
    <scope>NUCLEOTIDE SEQUENCE [LARGE SCALE GENOMIC DNA]</scope>
</reference>
<reference evidence="1 2" key="4">
    <citation type="journal article" date="1996" name="Virology">
        <title>Analysis of 76 kb of the chlorella virus PBCV-1 330-kb genome: map positions 182 to 258.</title>
        <authorList>
            <person name="Kutish G.F."/>
            <person name="Li Y."/>
            <person name="Lu Z."/>
            <person name="Furuta M."/>
            <person name="Rock D.L."/>
            <person name="Van Etten J.L."/>
        </authorList>
    </citation>
    <scope>NUCLEOTIDE SEQUENCE [LARGE SCALE GENOMIC DNA]</scope>
</reference>
<name>O41135_PBCV1</name>
<reference evidence="1 2" key="8">
    <citation type="journal article" date="2010" name="J. Virol.">
        <title>Microarray analysis of Paramecium bursaria chlorella virus 1 transcription.</title>
        <authorList>
            <person name="Yanai-Balser G.M."/>
            <person name="Duncan G.A."/>
            <person name="Eudy J.D."/>
            <person name="Wang D."/>
            <person name="Li X."/>
            <person name="Agarkova I.V."/>
            <person name="Dunigan D.D."/>
            <person name="Van Etten J.L."/>
        </authorList>
    </citation>
    <scope>NUCLEOTIDE SEQUENCE [LARGE SCALE GENOMIC DNA]</scope>
</reference>
<dbReference type="RefSeq" id="NP_049009.1">
    <property type="nucleotide sequence ID" value="NC_000852.5"/>
</dbReference>
<dbReference type="GeneID" id="918198"/>
<dbReference type="Proteomes" id="UP000000862">
    <property type="component" value="Segment"/>
</dbReference>
<dbReference type="PIR" id="T18155">
    <property type="entry name" value="T18155"/>
</dbReference>
<dbReference type="EMBL" id="JF411744">
    <property type="protein sequence ID" value="AAC97038.1"/>
    <property type="molecule type" value="Genomic_DNA"/>
</dbReference>
<organismHost>
    <name type="scientific">Chlorella</name>
    <dbReference type="NCBI Taxonomy" id="3071"/>
</organismHost>
<sequence>MLVVKLNSFDHTLDILCTINRIKRLRNSVLIPLVLYGSDCFKPVFFKHVLRDDIRAIPVNILEPM</sequence>
<keyword evidence="2" id="KW-1185">Reference proteome</keyword>
<gene>
    <name evidence="1" type="primary">a653R</name>
</gene>
<reference evidence="1 2" key="5">
    <citation type="journal article" date="1997" name="Virology">
        <title>Analysis of 74 kb of DNA located at the right end of the 330-kb chlorella virus PBCV-1 genome.</title>
        <authorList>
            <person name="Li Y."/>
            <person name="Lu Z."/>
            <person name="Sun L."/>
            <person name="Ropp S."/>
            <person name="Kutish G.F."/>
            <person name="Rock D.L."/>
            <person name="Van Etten J.L."/>
        </authorList>
    </citation>
    <scope>NUCLEOTIDE SEQUENCE [LARGE SCALE GENOMIC DNA]</scope>
</reference>
<evidence type="ECO:0000313" key="2">
    <source>
        <dbReference type="Proteomes" id="UP000000862"/>
    </source>
</evidence>
<accession>O41135</accession>
<organism evidence="1 2">
    <name type="scientific">Paramecium bursaria Chlorella virus 1</name>
    <name type="common">PBCV-1</name>
    <dbReference type="NCBI Taxonomy" id="10506"/>
    <lineage>
        <taxon>Viruses</taxon>
        <taxon>Varidnaviria</taxon>
        <taxon>Bamfordvirae</taxon>
        <taxon>Nucleocytoviricota</taxon>
        <taxon>Megaviricetes</taxon>
        <taxon>Algavirales</taxon>
        <taxon>Phycodnaviridae</taxon>
        <taxon>Chlorovirus</taxon>
        <taxon>Chlorovirus vanettense</taxon>
    </lineage>
</organism>
<evidence type="ECO:0000313" key="1">
    <source>
        <dbReference type="EMBL" id="AAC97038.1"/>
    </source>
</evidence>
<reference evidence="1 2" key="6">
    <citation type="journal article" date="1999" name="Virology">
        <title>Chlorella virus PBCV-1 encodes a functional homospermidine synthase.</title>
        <authorList>
            <person name="Kaiser A."/>
            <person name="Vollmert M."/>
            <person name="Tholl D."/>
            <person name="Graves M.V."/>
            <person name="Gurnon J.R."/>
            <person name="Xing W."/>
            <person name="Lisec A.D."/>
            <person name="Nickerson K.W."/>
            <person name="Van Etten J.L."/>
        </authorList>
    </citation>
    <scope>NUCLEOTIDE SEQUENCE [LARGE SCALE GENOMIC DNA]</scope>
</reference>
<protein>
    <submittedName>
        <fullName evidence="1">Uncharacterized protein</fullName>
    </submittedName>
</protein>
<reference evidence="1 2" key="7">
    <citation type="journal article" date="2000" name="Virology">
        <title>Characterization of a beta-1,3-glucanase encoded by chlorella virus PBCV-1.</title>
        <authorList>
            <person name="Sun L."/>
            <person name="Gurnon J.R."/>
            <person name="Adams B.J."/>
            <person name="Graves M.V."/>
            <person name="Van Etten J.L."/>
        </authorList>
    </citation>
    <scope>NUCLEOTIDE SEQUENCE [LARGE SCALE GENOMIC DNA]</scope>
</reference>
<proteinExistence type="predicted"/>
<reference evidence="1 2" key="1">
    <citation type="journal article" date="1995" name="Virology">
        <title>Analysis of 45 kb of DNA located at the left end of the chlorella virus PBCV-1 genome.</title>
        <authorList>
            <person name="Lu Z."/>
            <person name="Li Y."/>
            <person name="Zhang Y."/>
            <person name="Kutish G.F."/>
            <person name="Rock D.L."/>
            <person name="Van Etten J.L."/>
        </authorList>
    </citation>
    <scope>NUCLEOTIDE SEQUENCE [LARGE SCALE GENOMIC DNA]</scope>
</reference>
<reference evidence="1 2" key="2">
    <citation type="journal article" date="1995" name="Virology">
        <title>Analysis of 43 kb of the Chlorella virus PBCV-1 330-kb genome: map positions 45 to 88.</title>
        <authorList>
            <person name="Li Y."/>
            <person name="Lu Z."/>
            <person name="Burbank D.E."/>
            <person name="Kutish G.F."/>
            <person name="Rock D.L."/>
            <person name="Van Etten J.L."/>
        </authorList>
    </citation>
    <scope>NUCLEOTIDE SEQUENCE [LARGE SCALE GENOMIC DNA]</scope>
</reference>